<feature type="region of interest" description="Disordered" evidence="1">
    <location>
        <begin position="55"/>
        <end position="133"/>
    </location>
</feature>
<sequence length="133" mass="15041">MNSTSHVPPATETPSFWTEEKHVHFLNTMEAAFVRAMLENQGAATLTRHSLRLDRDLPDTSDSTLDLKPHLRRRTRKLHAPAVDSMGPTMRRPRRRSSQPYNSSQDQVVPHAENQREGAAACNGDDDDKRAQN</sequence>
<evidence type="ECO:0000313" key="5">
    <source>
        <dbReference type="Proteomes" id="UP000743370"/>
    </source>
</evidence>
<feature type="compositionally biased region" description="Basic residues" evidence="1">
    <location>
        <begin position="70"/>
        <end position="79"/>
    </location>
</feature>
<proteinExistence type="predicted"/>
<accession>A0A0L9VJ32</accession>
<evidence type="ECO:0000313" key="2">
    <source>
        <dbReference type="EMBL" id="KAG2384834.1"/>
    </source>
</evidence>
<dbReference type="EMBL" id="JABFOF010000008">
    <property type="protein sequence ID" value="KAG2384834.1"/>
    <property type="molecule type" value="Genomic_DNA"/>
</dbReference>
<dbReference type="Proteomes" id="UP000743370">
    <property type="component" value="Unassembled WGS sequence"/>
</dbReference>
<feature type="compositionally biased region" description="Polar residues" evidence="1">
    <location>
        <begin position="98"/>
        <end position="107"/>
    </location>
</feature>
<evidence type="ECO:0000256" key="1">
    <source>
        <dbReference type="SAM" id="MobiDB-lite"/>
    </source>
</evidence>
<evidence type="ECO:0000313" key="4">
    <source>
        <dbReference type="Proteomes" id="UP000053144"/>
    </source>
</evidence>
<name>A0A0L9VJ32_PHAAN</name>
<protein>
    <submittedName>
        <fullName evidence="3">Uncharacterized protein</fullName>
    </submittedName>
</protein>
<evidence type="ECO:0000313" key="3">
    <source>
        <dbReference type="EMBL" id="KOM54973.1"/>
    </source>
</evidence>
<dbReference type="EMBL" id="CM003380">
    <property type="protein sequence ID" value="KOM54973.1"/>
    <property type="molecule type" value="Genomic_DNA"/>
</dbReference>
<dbReference type="Proteomes" id="UP000053144">
    <property type="component" value="Chromosome 10"/>
</dbReference>
<reference evidence="2 5" key="3">
    <citation type="submission" date="2020-05" db="EMBL/GenBank/DDBJ databases">
        <title>Vigna angularis (adzuki bean) Var. LongXiaoDou No. 4 denovo assembly.</title>
        <authorList>
            <person name="Xiang H."/>
        </authorList>
    </citation>
    <scope>NUCLEOTIDE SEQUENCE [LARGE SCALE GENOMIC DNA]</scope>
    <source>
        <tissue evidence="2">Leaf</tissue>
    </source>
</reference>
<dbReference type="OrthoDB" id="751338at2759"/>
<dbReference type="AlphaFoldDB" id="A0A0L9VJ32"/>
<organism evidence="3 4">
    <name type="scientific">Phaseolus angularis</name>
    <name type="common">Azuki bean</name>
    <name type="synonym">Vigna angularis</name>
    <dbReference type="NCBI Taxonomy" id="3914"/>
    <lineage>
        <taxon>Eukaryota</taxon>
        <taxon>Viridiplantae</taxon>
        <taxon>Streptophyta</taxon>
        <taxon>Embryophyta</taxon>
        <taxon>Tracheophyta</taxon>
        <taxon>Spermatophyta</taxon>
        <taxon>Magnoliopsida</taxon>
        <taxon>eudicotyledons</taxon>
        <taxon>Gunneridae</taxon>
        <taxon>Pentapetalae</taxon>
        <taxon>rosids</taxon>
        <taxon>fabids</taxon>
        <taxon>Fabales</taxon>
        <taxon>Fabaceae</taxon>
        <taxon>Papilionoideae</taxon>
        <taxon>50 kb inversion clade</taxon>
        <taxon>NPAAA clade</taxon>
        <taxon>indigoferoid/millettioid clade</taxon>
        <taxon>Phaseoleae</taxon>
        <taxon>Vigna</taxon>
    </lineage>
</organism>
<dbReference type="OMA" id="DSMGPTM"/>
<dbReference type="KEGG" id="var:108345361"/>
<reference evidence="3" key="2">
    <citation type="submission" date="2015-02" db="EMBL/GenBank/DDBJ databases">
        <authorList>
            <person name="Chooi Y.-H."/>
        </authorList>
    </citation>
    <scope>NUCLEOTIDE SEQUENCE</scope>
    <source>
        <tissue evidence="3">Seedling</tissue>
    </source>
</reference>
<dbReference type="Gramene" id="KOM54973">
    <property type="protein sequence ID" value="KOM54973"/>
    <property type="gene ID" value="LR48_Vigan10g086500"/>
</dbReference>
<reference evidence="4" key="1">
    <citation type="journal article" date="2015" name="Proc. Natl. Acad. Sci. U.S.A.">
        <title>Genome sequencing of adzuki bean (Vigna angularis) provides insight into high starch and low fat accumulation and domestication.</title>
        <authorList>
            <person name="Yang K."/>
            <person name="Tian Z."/>
            <person name="Chen C."/>
            <person name="Luo L."/>
            <person name="Zhao B."/>
            <person name="Wang Z."/>
            <person name="Yu L."/>
            <person name="Li Y."/>
            <person name="Sun Y."/>
            <person name="Li W."/>
            <person name="Chen Y."/>
            <person name="Li Y."/>
            <person name="Zhang Y."/>
            <person name="Ai D."/>
            <person name="Zhao J."/>
            <person name="Shang C."/>
            <person name="Ma Y."/>
            <person name="Wu B."/>
            <person name="Wang M."/>
            <person name="Gao L."/>
            <person name="Sun D."/>
            <person name="Zhang P."/>
            <person name="Guo F."/>
            <person name="Wang W."/>
            <person name="Li Y."/>
            <person name="Wang J."/>
            <person name="Varshney R.K."/>
            <person name="Wang J."/>
            <person name="Ling H.Q."/>
            <person name="Wan P."/>
        </authorList>
    </citation>
    <scope>NUCLEOTIDE SEQUENCE</scope>
    <source>
        <strain evidence="4">cv. Jingnong 6</strain>
    </source>
</reference>
<gene>
    <name evidence="2" type="ORF">HKW66_Vig0119260</name>
    <name evidence="3" type="ORF">LR48_Vigan10g086500</name>
</gene>